<keyword evidence="8" id="KW-0368">Histidine biosynthesis</keyword>
<dbReference type="Gene3D" id="3.40.640.10">
    <property type="entry name" value="Type I PLP-dependent aspartate aminotransferase-like (Major domain)"/>
    <property type="match status" value="1"/>
</dbReference>
<keyword evidence="6 11" id="KW-0808">Transferase</keyword>
<reference evidence="11 12" key="1">
    <citation type="submission" date="2016-10" db="EMBL/GenBank/DDBJ databases">
        <authorList>
            <person name="de Groot N.N."/>
        </authorList>
    </citation>
    <scope>NUCLEOTIDE SEQUENCE [LARGE SCALE GENOMIC DNA]</scope>
    <source>
        <strain evidence="11 12">DSM 20475</strain>
    </source>
</reference>
<dbReference type="CDD" id="cd00609">
    <property type="entry name" value="AAT_like"/>
    <property type="match status" value="1"/>
</dbReference>
<organism evidence="11 12">
    <name type="scientific">Peptococcus niger</name>
    <dbReference type="NCBI Taxonomy" id="2741"/>
    <lineage>
        <taxon>Bacteria</taxon>
        <taxon>Bacillati</taxon>
        <taxon>Bacillota</taxon>
        <taxon>Clostridia</taxon>
        <taxon>Eubacteriales</taxon>
        <taxon>Peptococcaceae</taxon>
        <taxon>Peptococcus</taxon>
    </lineage>
</organism>
<dbReference type="PANTHER" id="PTHR43643">
    <property type="entry name" value="HISTIDINOL-PHOSPHATE AMINOTRANSFERASE 2"/>
    <property type="match status" value="1"/>
</dbReference>
<dbReference type="EMBL" id="FNAF01000006">
    <property type="protein sequence ID" value="SDD74142.1"/>
    <property type="molecule type" value="Genomic_DNA"/>
</dbReference>
<evidence type="ECO:0000256" key="2">
    <source>
        <dbReference type="ARBA" id="ARBA00007970"/>
    </source>
</evidence>
<accession>A0A1G6X7L8</accession>
<feature type="domain" description="Aminotransferase class I/classII large" evidence="10">
    <location>
        <begin position="5"/>
        <end position="324"/>
    </location>
</feature>
<keyword evidence="12" id="KW-1185">Reference proteome</keyword>
<dbReference type="STRING" id="2741.SAMN04489866_10674"/>
<dbReference type="SUPFAM" id="SSF53383">
    <property type="entry name" value="PLP-dependent transferases"/>
    <property type="match status" value="1"/>
</dbReference>
<evidence type="ECO:0000256" key="3">
    <source>
        <dbReference type="ARBA" id="ARBA00012748"/>
    </source>
</evidence>
<dbReference type="InterPro" id="IPR015422">
    <property type="entry name" value="PyrdxlP-dep_Trfase_small"/>
</dbReference>
<dbReference type="GO" id="GO:0030170">
    <property type="term" value="F:pyridoxal phosphate binding"/>
    <property type="evidence" value="ECO:0007669"/>
    <property type="project" value="InterPro"/>
</dbReference>
<keyword evidence="5" id="KW-0028">Amino-acid biosynthesis</keyword>
<comment type="similarity">
    <text evidence="2">Belongs to the class-II pyridoxal-phosphate-dependent aminotransferase family. Histidinol-phosphate aminotransferase subfamily.</text>
</comment>
<evidence type="ECO:0000313" key="11">
    <source>
        <dbReference type="EMBL" id="SDD74142.1"/>
    </source>
</evidence>
<keyword evidence="4 11" id="KW-0032">Aminotransferase</keyword>
<name>A0A1G6X7L8_PEPNI</name>
<evidence type="ECO:0000259" key="10">
    <source>
        <dbReference type="Pfam" id="PF00155"/>
    </source>
</evidence>
<keyword evidence="7" id="KW-0663">Pyridoxal phosphate</keyword>
<evidence type="ECO:0000256" key="1">
    <source>
        <dbReference type="ARBA" id="ARBA00005011"/>
    </source>
</evidence>
<dbReference type="RefSeq" id="WP_091791854.1">
    <property type="nucleotide sequence ID" value="NZ_FNAF01000006.1"/>
</dbReference>
<dbReference type="OrthoDB" id="9813612at2"/>
<evidence type="ECO:0000256" key="7">
    <source>
        <dbReference type="ARBA" id="ARBA00022898"/>
    </source>
</evidence>
<evidence type="ECO:0000256" key="4">
    <source>
        <dbReference type="ARBA" id="ARBA00022576"/>
    </source>
</evidence>
<dbReference type="Proteomes" id="UP000198995">
    <property type="component" value="Unassembled WGS sequence"/>
</dbReference>
<evidence type="ECO:0000256" key="9">
    <source>
        <dbReference type="ARBA" id="ARBA00047481"/>
    </source>
</evidence>
<dbReference type="GO" id="GO:0000105">
    <property type="term" value="P:L-histidine biosynthetic process"/>
    <property type="evidence" value="ECO:0007669"/>
    <property type="project" value="UniProtKB-KW"/>
</dbReference>
<evidence type="ECO:0000256" key="6">
    <source>
        <dbReference type="ARBA" id="ARBA00022679"/>
    </source>
</evidence>
<protein>
    <recommendedName>
        <fullName evidence="3">histidinol-phosphate transaminase</fullName>
        <ecNumber evidence="3">2.6.1.9</ecNumber>
    </recommendedName>
</protein>
<evidence type="ECO:0000256" key="8">
    <source>
        <dbReference type="ARBA" id="ARBA00023102"/>
    </source>
</evidence>
<dbReference type="GO" id="GO:0004400">
    <property type="term" value="F:histidinol-phosphate transaminase activity"/>
    <property type="evidence" value="ECO:0007669"/>
    <property type="project" value="UniProtKB-EC"/>
</dbReference>
<gene>
    <name evidence="11" type="ORF">SAMN04489866_10674</name>
</gene>
<evidence type="ECO:0000313" key="12">
    <source>
        <dbReference type="Proteomes" id="UP000198995"/>
    </source>
</evidence>
<comment type="pathway">
    <text evidence="1">Amino-acid biosynthesis; L-histidine biosynthesis; L-histidine from 5-phospho-alpha-D-ribose 1-diphosphate: step 7/9.</text>
</comment>
<dbReference type="PANTHER" id="PTHR43643:SF6">
    <property type="entry name" value="HISTIDINOL-PHOSPHATE AMINOTRANSFERASE"/>
    <property type="match status" value="1"/>
</dbReference>
<sequence>MATIYLNANESPFNLSEESQNLLCHALRTVKFNRYPDPAVAGPIEAFADYYGVSPDLVIGGNGSDELLMLLMLAYAGDKRPVALSTPDFSMYDQYAALAGVQTVKLAKGPEGRLDPAAYLAEAKAQGCGMLLFSNPCNPLGSGLLRQEVLALAADFEGLVVVDEAYMDFWDQTVIDKVTATGNLAVLRTASKAFGLAALRLGFGLFPKEMLSRLEAIKSPYNVNSLSQLFGTLLYGQPDHICERCASVVAGREKLQEALEALLANREGARVFPSVTNFIYFEVPDAEKIDLALQAAGIVIRRFGAHGLRVTCGLPEENDCFLEALAAILRKDDL</sequence>
<dbReference type="InterPro" id="IPR015424">
    <property type="entry name" value="PyrdxlP-dep_Trfase"/>
</dbReference>
<dbReference type="InterPro" id="IPR015421">
    <property type="entry name" value="PyrdxlP-dep_Trfase_major"/>
</dbReference>
<dbReference type="Pfam" id="PF00155">
    <property type="entry name" value="Aminotran_1_2"/>
    <property type="match status" value="1"/>
</dbReference>
<evidence type="ECO:0000256" key="5">
    <source>
        <dbReference type="ARBA" id="ARBA00022605"/>
    </source>
</evidence>
<comment type="catalytic activity">
    <reaction evidence="9">
        <text>L-histidinol phosphate + 2-oxoglutarate = 3-(imidazol-4-yl)-2-oxopropyl phosphate + L-glutamate</text>
        <dbReference type="Rhea" id="RHEA:23744"/>
        <dbReference type="ChEBI" id="CHEBI:16810"/>
        <dbReference type="ChEBI" id="CHEBI:29985"/>
        <dbReference type="ChEBI" id="CHEBI:57766"/>
        <dbReference type="ChEBI" id="CHEBI:57980"/>
        <dbReference type="EC" id="2.6.1.9"/>
    </reaction>
</comment>
<proteinExistence type="inferred from homology"/>
<dbReference type="AlphaFoldDB" id="A0A1G6X7L8"/>
<dbReference type="EC" id="2.6.1.9" evidence="3"/>
<dbReference type="Gene3D" id="3.90.1150.10">
    <property type="entry name" value="Aspartate Aminotransferase, domain 1"/>
    <property type="match status" value="1"/>
</dbReference>
<dbReference type="InterPro" id="IPR050106">
    <property type="entry name" value="HistidinolP_aminotransfase"/>
</dbReference>
<dbReference type="InterPro" id="IPR004839">
    <property type="entry name" value="Aminotransferase_I/II_large"/>
</dbReference>